<reference evidence="2 3" key="1">
    <citation type="submission" date="2018-04" db="EMBL/GenBank/DDBJ databases">
        <title>Sphingobacterium sp. M46 Genome.</title>
        <authorList>
            <person name="Cheng J."/>
            <person name="Li Y."/>
        </authorList>
    </citation>
    <scope>NUCLEOTIDE SEQUENCE [LARGE SCALE GENOMIC DNA]</scope>
    <source>
        <strain evidence="2 3">M46</strain>
    </source>
</reference>
<dbReference type="GO" id="GO:0003677">
    <property type="term" value="F:DNA binding"/>
    <property type="evidence" value="ECO:0007669"/>
    <property type="project" value="InterPro"/>
</dbReference>
<dbReference type="RefSeq" id="WP_108632236.1">
    <property type="nucleotide sequence ID" value="NZ_QCXX01000001.1"/>
</dbReference>
<feature type="domain" description="RNA polymerase alpha subunit C-terminal" evidence="1">
    <location>
        <begin position="46"/>
        <end position="80"/>
    </location>
</feature>
<organism evidence="2 3">
    <name type="scientific">Sphingobacterium athyrii</name>
    <dbReference type="NCBI Taxonomy" id="2152717"/>
    <lineage>
        <taxon>Bacteria</taxon>
        <taxon>Pseudomonadati</taxon>
        <taxon>Bacteroidota</taxon>
        <taxon>Sphingobacteriia</taxon>
        <taxon>Sphingobacteriales</taxon>
        <taxon>Sphingobacteriaceae</taxon>
        <taxon>Sphingobacterium</taxon>
    </lineage>
</organism>
<dbReference type="GO" id="GO:0003899">
    <property type="term" value="F:DNA-directed RNA polymerase activity"/>
    <property type="evidence" value="ECO:0007669"/>
    <property type="project" value="InterPro"/>
</dbReference>
<name>A0A363NYZ7_9SPHI</name>
<gene>
    <name evidence="2" type="ORF">DCO56_02875</name>
</gene>
<dbReference type="Proteomes" id="UP000250831">
    <property type="component" value="Unassembled WGS sequence"/>
</dbReference>
<dbReference type="Gene3D" id="1.10.150.20">
    <property type="entry name" value="5' to 3' exonuclease, C-terminal subdomain"/>
    <property type="match status" value="1"/>
</dbReference>
<evidence type="ECO:0000259" key="1">
    <source>
        <dbReference type="Pfam" id="PF03118"/>
    </source>
</evidence>
<proteinExistence type="predicted"/>
<dbReference type="Pfam" id="PF03118">
    <property type="entry name" value="RNA_pol_A_CTD"/>
    <property type="match status" value="1"/>
</dbReference>
<accession>A0A363NYZ7</accession>
<dbReference type="NCBIfam" id="NF005841">
    <property type="entry name" value="PRK07758.1"/>
    <property type="match status" value="1"/>
</dbReference>
<dbReference type="EMBL" id="QCXX01000001">
    <property type="protein sequence ID" value="PUV25933.1"/>
    <property type="molecule type" value="Genomic_DNA"/>
</dbReference>
<dbReference type="SUPFAM" id="SSF47789">
    <property type="entry name" value="C-terminal domain of RNA polymerase alpha subunit"/>
    <property type="match status" value="1"/>
</dbReference>
<dbReference type="InterPro" id="IPR011260">
    <property type="entry name" value="RNAP_asu_C"/>
</dbReference>
<evidence type="ECO:0000313" key="2">
    <source>
        <dbReference type="EMBL" id="PUV25933.1"/>
    </source>
</evidence>
<dbReference type="OrthoDB" id="7950977at2"/>
<comment type="caution">
    <text evidence="2">The sequence shown here is derived from an EMBL/GenBank/DDBJ whole genome shotgun (WGS) entry which is preliminary data.</text>
</comment>
<dbReference type="AlphaFoldDB" id="A0A363NYZ7"/>
<protein>
    <recommendedName>
        <fullName evidence="1">RNA polymerase alpha subunit C-terminal domain-containing protein</fullName>
    </recommendedName>
</protein>
<sequence>MTRIKTKRTCTNGHSFYKSTDCPTCPICEKEKKPKDGFLALLGSPARNALLTHGIDQLEKLAQYSEKDLLKLHGLGKTSLPLLGQALMEKGLKFKE</sequence>
<dbReference type="GO" id="GO:0006351">
    <property type="term" value="P:DNA-templated transcription"/>
    <property type="evidence" value="ECO:0007669"/>
    <property type="project" value="InterPro"/>
</dbReference>
<evidence type="ECO:0000313" key="3">
    <source>
        <dbReference type="Proteomes" id="UP000250831"/>
    </source>
</evidence>
<keyword evidence="3" id="KW-1185">Reference proteome</keyword>